<evidence type="ECO:0000256" key="3">
    <source>
        <dbReference type="ARBA" id="ARBA00022968"/>
    </source>
</evidence>
<evidence type="ECO:0000313" key="9">
    <source>
        <dbReference type="Proteomes" id="UP001501495"/>
    </source>
</evidence>
<comment type="caution">
    <text evidence="8">The sequence shown here is derived from an EMBL/GenBank/DDBJ whole genome shotgun (WGS) entry which is preliminary data.</text>
</comment>
<dbReference type="CDD" id="cd02966">
    <property type="entry name" value="TlpA_like_family"/>
    <property type="match status" value="1"/>
</dbReference>
<dbReference type="InterPro" id="IPR050553">
    <property type="entry name" value="Thioredoxin_ResA/DsbE_sf"/>
</dbReference>
<evidence type="ECO:0000313" key="8">
    <source>
        <dbReference type="EMBL" id="GAA4130075.1"/>
    </source>
</evidence>
<keyword evidence="2" id="KW-0201">Cytochrome c-type biogenesis</keyword>
<feature type="signal peptide" evidence="6">
    <location>
        <begin position="1"/>
        <end position="33"/>
    </location>
</feature>
<comment type="subcellular location">
    <subcellularLocation>
        <location evidence="1">Cell envelope</location>
    </subcellularLocation>
</comment>
<gene>
    <name evidence="8" type="ORF">GCM10022215_43400</name>
</gene>
<evidence type="ECO:0000256" key="5">
    <source>
        <dbReference type="ARBA" id="ARBA00023284"/>
    </source>
</evidence>
<dbReference type="InterPro" id="IPR013740">
    <property type="entry name" value="Redoxin"/>
</dbReference>
<keyword evidence="6" id="KW-0732">Signal</keyword>
<feature type="domain" description="Thioredoxin" evidence="7">
    <location>
        <begin position="56"/>
        <end position="204"/>
    </location>
</feature>
<reference evidence="9" key="1">
    <citation type="journal article" date="2019" name="Int. J. Syst. Evol. Microbiol.">
        <title>The Global Catalogue of Microorganisms (GCM) 10K type strain sequencing project: providing services to taxonomists for standard genome sequencing and annotation.</title>
        <authorList>
            <consortium name="The Broad Institute Genomics Platform"/>
            <consortium name="The Broad Institute Genome Sequencing Center for Infectious Disease"/>
            <person name="Wu L."/>
            <person name="Ma J."/>
        </authorList>
    </citation>
    <scope>NUCLEOTIDE SEQUENCE [LARGE SCALE GENOMIC DNA]</scope>
    <source>
        <strain evidence="9">JCM 16703</strain>
    </source>
</reference>
<dbReference type="InterPro" id="IPR036249">
    <property type="entry name" value="Thioredoxin-like_sf"/>
</dbReference>
<dbReference type="PANTHER" id="PTHR42852:SF6">
    <property type="entry name" value="THIOL:DISULFIDE INTERCHANGE PROTEIN DSBE"/>
    <property type="match status" value="1"/>
</dbReference>
<keyword evidence="4" id="KW-1015">Disulfide bond</keyword>
<proteinExistence type="predicted"/>
<keyword evidence="3" id="KW-0812">Transmembrane</keyword>
<protein>
    <recommendedName>
        <fullName evidence="7">Thioredoxin domain-containing protein</fullName>
    </recommendedName>
</protein>
<sequence length="213" mass="21951">MTRSASRSRRRPAAWAARTALAAALLLGASGLAGCSRFEASGDKGYVSGDGTITTLDAADRDAPVELTGTDLDGEPLDVATYRGKPVVIVVWGAWCVECRTEADEVTAAAKELGSSVQFLGIDLRDNVSAAKAYERRFGVTWPSFNSPGGQEMLAFPGTLTPNTIPAFVVLDAEGRVAASIRGTLPSQQTLVDLAGDVLKESADASGSGGSGG</sequence>
<accession>A0ABP7Y3A5</accession>
<dbReference type="RefSeq" id="WP_344735642.1">
    <property type="nucleotide sequence ID" value="NZ_BAAAZH010000036.1"/>
</dbReference>
<organism evidence="8 9">
    <name type="scientific">Nocardioides fonticola</name>
    <dbReference type="NCBI Taxonomy" id="450363"/>
    <lineage>
        <taxon>Bacteria</taxon>
        <taxon>Bacillati</taxon>
        <taxon>Actinomycetota</taxon>
        <taxon>Actinomycetes</taxon>
        <taxon>Propionibacteriales</taxon>
        <taxon>Nocardioidaceae</taxon>
        <taxon>Nocardioides</taxon>
    </lineage>
</organism>
<evidence type="ECO:0000256" key="1">
    <source>
        <dbReference type="ARBA" id="ARBA00004196"/>
    </source>
</evidence>
<dbReference type="EMBL" id="BAAAZH010000036">
    <property type="protein sequence ID" value="GAA4130075.1"/>
    <property type="molecule type" value="Genomic_DNA"/>
</dbReference>
<evidence type="ECO:0000256" key="6">
    <source>
        <dbReference type="SAM" id="SignalP"/>
    </source>
</evidence>
<dbReference type="PANTHER" id="PTHR42852">
    <property type="entry name" value="THIOL:DISULFIDE INTERCHANGE PROTEIN DSBE"/>
    <property type="match status" value="1"/>
</dbReference>
<keyword evidence="9" id="KW-1185">Reference proteome</keyword>
<keyword evidence="3" id="KW-0735">Signal-anchor</keyword>
<dbReference type="PROSITE" id="PS51257">
    <property type="entry name" value="PROKAR_LIPOPROTEIN"/>
    <property type="match status" value="1"/>
</dbReference>
<dbReference type="PROSITE" id="PS51352">
    <property type="entry name" value="THIOREDOXIN_2"/>
    <property type="match status" value="1"/>
</dbReference>
<dbReference type="Proteomes" id="UP001501495">
    <property type="component" value="Unassembled WGS sequence"/>
</dbReference>
<name>A0ABP7Y3A5_9ACTN</name>
<feature type="chain" id="PRO_5047124533" description="Thioredoxin domain-containing protein" evidence="6">
    <location>
        <begin position="34"/>
        <end position="213"/>
    </location>
</feature>
<keyword evidence="5" id="KW-0676">Redox-active center</keyword>
<evidence type="ECO:0000256" key="4">
    <source>
        <dbReference type="ARBA" id="ARBA00023157"/>
    </source>
</evidence>
<evidence type="ECO:0000256" key="2">
    <source>
        <dbReference type="ARBA" id="ARBA00022748"/>
    </source>
</evidence>
<dbReference type="InterPro" id="IPR013766">
    <property type="entry name" value="Thioredoxin_domain"/>
</dbReference>
<dbReference type="Gene3D" id="3.40.30.10">
    <property type="entry name" value="Glutaredoxin"/>
    <property type="match status" value="1"/>
</dbReference>
<dbReference type="SUPFAM" id="SSF52833">
    <property type="entry name" value="Thioredoxin-like"/>
    <property type="match status" value="1"/>
</dbReference>
<evidence type="ECO:0000259" key="7">
    <source>
        <dbReference type="PROSITE" id="PS51352"/>
    </source>
</evidence>
<dbReference type="Pfam" id="PF08534">
    <property type="entry name" value="Redoxin"/>
    <property type="match status" value="1"/>
</dbReference>